<evidence type="ECO:0000256" key="2">
    <source>
        <dbReference type="SAM" id="MobiDB-lite"/>
    </source>
</evidence>
<evidence type="ECO:0000313" key="4">
    <source>
        <dbReference type="Proteomes" id="UP000007879"/>
    </source>
</evidence>
<evidence type="ECO:0000256" key="1">
    <source>
        <dbReference type="SAM" id="Coils"/>
    </source>
</evidence>
<protein>
    <submittedName>
        <fullName evidence="3">Uncharacterized protein</fullName>
    </submittedName>
</protein>
<reference evidence="3" key="2">
    <citation type="submission" date="2017-05" db="UniProtKB">
        <authorList>
            <consortium name="EnsemblMetazoa"/>
        </authorList>
    </citation>
    <scope>IDENTIFICATION</scope>
</reference>
<reference evidence="4" key="1">
    <citation type="journal article" date="2010" name="Nature">
        <title>The Amphimedon queenslandica genome and the evolution of animal complexity.</title>
        <authorList>
            <person name="Srivastava M."/>
            <person name="Simakov O."/>
            <person name="Chapman J."/>
            <person name="Fahey B."/>
            <person name="Gauthier M.E."/>
            <person name="Mitros T."/>
            <person name="Richards G.S."/>
            <person name="Conaco C."/>
            <person name="Dacre M."/>
            <person name="Hellsten U."/>
            <person name="Larroux C."/>
            <person name="Putnam N.H."/>
            <person name="Stanke M."/>
            <person name="Adamska M."/>
            <person name="Darling A."/>
            <person name="Degnan S.M."/>
            <person name="Oakley T.H."/>
            <person name="Plachetzki D.C."/>
            <person name="Zhai Y."/>
            <person name="Adamski M."/>
            <person name="Calcino A."/>
            <person name="Cummins S.F."/>
            <person name="Goodstein D.M."/>
            <person name="Harris C."/>
            <person name="Jackson D.J."/>
            <person name="Leys S.P."/>
            <person name="Shu S."/>
            <person name="Woodcroft B.J."/>
            <person name="Vervoort M."/>
            <person name="Kosik K.S."/>
            <person name="Manning G."/>
            <person name="Degnan B.M."/>
            <person name="Rokhsar D.S."/>
        </authorList>
    </citation>
    <scope>NUCLEOTIDE SEQUENCE [LARGE SCALE GENOMIC DNA]</scope>
</reference>
<dbReference type="EnsemblMetazoa" id="Aqu2.1.41374_001">
    <property type="protein sequence ID" value="Aqu2.1.41374_001"/>
    <property type="gene ID" value="Aqu2.1.41374"/>
</dbReference>
<dbReference type="AlphaFoldDB" id="A0A1X7VNB4"/>
<proteinExistence type="predicted"/>
<gene>
    <name evidence="3" type="primary">105316437</name>
</gene>
<feature type="coiled-coil region" evidence="1">
    <location>
        <begin position="304"/>
        <end position="331"/>
    </location>
</feature>
<feature type="region of interest" description="Disordered" evidence="2">
    <location>
        <begin position="42"/>
        <end position="62"/>
    </location>
</feature>
<accession>A0A1X7VNB4</accession>
<evidence type="ECO:0000313" key="3">
    <source>
        <dbReference type="EnsemblMetazoa" id="Aqu2.1.41374_001"/>
    </source>
</evidence>
<feature type="coiled-coil region" evidence="1">
    <location>
        <begin position="371"/>
        <end position="420"/>
    </location>
</feature>
<feature type="coiled-coil region" evidence="1">
    <location>
        <begin position="182"/>
        <end position="209"/>
    </location>
</feature>
<keyword evidence="4" id="KW-1185">Reference proteome</keyword>
<keyword evidence="1" id="KW-0175">Coiled coil</keyword>
<dbReference type="InParanoid" id="A0A1X7VNB4"/>
<dbReference type="EnsemblMetazoa" id="XM_011411324.2">
    <property type="protein sequence ID" value="XP_011409626.2"/>
    <property type="gene ID" value="LOC105316437"/>
</dbReference>
<dbReference type="Proteomes" id="UP000007879">
    <property type="component" value="Unassembled WGS sequence"/>
</dbReference>
<organism evidence="3">
    <name type="scientific">Amphimedon queenslandica</name>
    <name type="common">Sponge</name>
    <dbReference type="NCBI Taxonomy" id="400682"/>
    <lineage>
        <taxon>Eukaryota</taxon>
        <taxon>Metazoa</taxon>
        <taxon>Porifera</taxon>
        <taxon>Demospongiae</taxon>
        <taxon>Heteroscleromorpha</taxon>
        <taxon>Haplosclerida</taxon>
        <taxon>Niphatidae</taxon>
        <taxon>Amphimedon</taxon>
    </lineage>
</organism>
<sequence length="519" mass="60070">MAESRKVSKQVEYLTQTLRDAQQLMQINERMLQADCQSRQQNATALQRGHSTDVKTSSAGSDQISHIRKQLEVLKEQVKLKEELRLQEELEQLSQHLKQNCGGRGVNHQVPLRQSHDKMNHRPNCECNCISQQYLYEGKVREMEKELSKLSKCIFDTQQTMKDQELQIRKAHESIMERDFQIERCQDLIVKLECELSEALENVKQLCFEKMELSSKVAEKDKAIVSLQHDVNKLTKTNETLCNTLDMINMEEEKSSSYREPLHCKEVEPVTCIHVSSPRCTNNPGTVTPTTCNCCHSPKQNDTSEKEQSIIDEERQTIASLQDQVYALKIQLLDEKSVTEVMRQQNQLAIEGHQQLGSDLTKSMEDSEKLRRKYIKAKKHFEEKAALLEEKINEAHCQEINNLREELIDKERSLSEELKERETLLLIISREIDSLILILDGQSTVNTEALVGRFIPTDVMSKLRWVWKEVTSLKKEEQGLRKSLDEQKDVNIMLQAKVRAFNDEVLSLPKDRGLLHQSF</sequence>
<dbReference type="KEGG" id="aqu:105316437"/>
<name>A0A1X7VNB4_AMPQE</name>
<feature type="coiled-coil region" evidence="1">
    <location>
        <begin position="64"/>
        <end position="100"/>
    </location>
</feature>